<sequence length="71" mass="7435">MYSISTNQYLATLQRAHLVVLRSPQNAHGVCLLAASPCSDVRGLSCQSQTKSRSDSSTGCSSSSSSTSLVL</sequence>
<evidence type="ECO:0000313" key="2">
    <source>
        <dbReference type="EMBL" id="RHN40595.1"/>
    </source>
</evidence>
<name>A0A396GPH3_MEDTR</name>
<evidence type="ECO:0000256" key="1">
    <source>
        <dbReference type="SAM" id="MobiDB-lite"/>
    </source>
</evidence>
<feature type="compositionally biased region" description="Low complexity" evidence="1">
    <location>
        <begin position="55"/>
        <end position="71"/>
    </location>
</feature>
<dbReference type="AlphaFoldDB" id="A0A396GPH3"/>
<organism evidence="2 3">
    <name type="scientific">Medicago truncatula</name>
    <name type="common">Barrel medic</name>
    <name type="synonym">Medicago tribuloides</name>
    <dbReference type="NCBI Taxonomy" id="3880"/>
    <lineage>
        <taxon>Eukaryota</taxon>
        <taxon>Viridiplantae</taxon>
        <taxon>Streptophyta</taxon>
        <taxon>Embryophyta</taxon>
        <taxon>Tracheophyta</taxon>
        <taxon>Spermatophyta</taxon>
        <taxon>Magnoliopsida</taxon>
        <taxon>eudicotyledons</taxon>
        <taxon>Gunneridae</taxon>
        <taxon>Pentapetalae</taxon>
        <taxon>rosids</taxon>
        <taxon>fabids</taxon>
        <taxon>Fabales</taxon>
        <taxon>Fabaceae</taxon>
        <taxon>Papilionoideae</taxon>
        <taxon>50 kb inversion clade</taxon>
        <taxon>NPAAA clade</taxon>
        <taxon>Hologalegina</taxon>
        <taxon>IRL clade</taxon>
        <taxon>Trifolieae</taxon>
        <taxon>Medicago</taxon>
    </lineage>
</organism>
<dbReference type="EMBL" id="PSQE01000008">
    <property type="protein sequence ID" value="RHN40595.1"/>
    <property type="molecule type" value="Genomic_DNA"/>
</dbReference>
<dbReference type="Proteomes" id="UP000265566">
    <property type="component" value="Chromosome 8"/>
</dbReference>
<accession>A0A396GPH3</accession>
<reference evidence="3" key="1">
    <citation type="journal article" date="2018" name="Nat. Plants">
        <title>Whole-genome landscape of Medicago truncatula symbiotic genes.</title>
        <authorList>
            <person name="Pecrix Y."/>
            <person name="Staton S.E."/>
            <person name="Sallet E."/>
            <person name="Lelandais-Briere C."/>
            <person name="Moreau S."/>
            <person name="Carrere S."/>
            <person name="Blein T."/>
            <person name="Jardinaud M.F."/>
            <person name="Latrasse D."/>
            <person name="Zouine M."/>
            <person name="Zahm M."/>
            <person name="Kreplak J."/>
            <person name="Mayjonade B."/>
            <person name="Satge C."/>
            <person name="Perez M."/>
            <person name="Cauet S."/>
            <person name="Marande W."/>
            <person name="Chantry-Darmon C."/>
            <person name="Lopez-Roques C."/>
            <person name="Bouchez O."/>
            <person name="Berard A."/>
            <person name="Debelle F."/>
            <person name="Munos S."/>
            <person name="Bendahmane A."/>
            <person name="Berges H."/>
            <person name="Niebel A."/>
            <person name="Buitink J."/>
            <person name="Frugier F."/>
            <person name="Benhamed M."/>
            <person name="Crespi M."/>
            <person name="Gouzy J."/>
            <person name="Gamas P."/>
        </authorList>
    </citation>
    <scope>NUCLEOTIDE SEQUENCE [LARGE SCALE GENOMIC DNA]</scope>
    <source>
        <strain evidence="3">cv. Jemalong A17</strain>
    </source>
</reference>
<evidence type="ECO:0000313" key="3">
    <source>
        <dbReference type="Proteomes" id="UP000265566"/>
    </source>
</evidence>
<comment type="caution">
    <text evidence="2">The sequence shown here is derived from an EMBL/GenBank/DDBJ whole genome shotgun (WGS) entry which is preliminary data.</text>
</comment>
<proteinExistence type="predicted"/>
<dbReference type="Gramene" id="rna46761">
    <property type="protein sequence ID" value="RHN40595.1"/>
    <property type="gene ID" value="gene46761"/>
</dbReference>
<protein>
    <submittedName>
        <fullName evidence="2">Uncharacterized protein</fullName>
    </submittedName>
</protein>
<feature type="region of interest" description="Disordered" evidence="1">
    <location>
        <begin position="48"/>
        <end position="71"/>
    </location>
</feature>
<gene>
    <name evidence="2" type="ORF">MtrunA17_Chr8g0356401</name>
</gene>